<organism evidence="2 3">
    <name type="scientific">Gordonia phosphorivorans</name>
    <dbReference type="NCBI Taxonomy" id="1056982"/>
    <lineage>
        <taxon>Bacteria</taxon>
        <taxon>Bacillati</taxon>
        <taxon>Actinomycetota</taxon>
        <taxon>Actinomycetes</taxon>
        <taxon>Mycobacteriales</taxon>
        <taxon>Gordoniaceae</taxon>
        <taxon>Gordonia</taxon>
    </lineage>
</organism>
<feature type="transmembrane region" description="Helical" evidence="1">
    <location>
        <begin position="62"/>
        <end position="79"/>
    </location>
</feature>
<feature type="transmembrane region" description="Helical" evidence="1">
    <location>
        <begin position="27"/>
        <end position="50"/>
    </location>
</feature>
<name>A0ABV6H3Q4_9ACTN</name>
<keyword evidence="1" id="KW-1133">Transmembrane helix</keyword>
<keyword evidence="1" id="KW-0472">Membrane</keyword>
<reference evidence="2 3" key="1">
    <citation type="submission" date="2024-09" db="EMBL/GenBank/DDBJ databases">
        <authorList>
            <person name="Sun Q."/>
            <person name="Mori K."/>
        </authorList>
    </citation>
    <scope>NUCLEOTIDE SEQUENCE [LARGE SCALE GENOMIC DNA]</scope>
    <source>
        <strain evidence="2 3">CCM 7957</strain>
    </source>
</reference>
<keyword evidence="1" id="KW-0812">Transmembrane</keyword>
<evidence type="ECO:0008006" key="4">
    <source>
        <dbReference type="Google" id="ProtNLM"/>
    </source>
</evidence>
<evidence type="ECO:0000313" key="3">
    <source>
        <dbReference type="Proteomes" id="UP001589783"/>
    </source>
</evidence>
<evidence type="ECO:0000313" key="2">
    <source>
        <dbReference type="EMBL" id="MFC0313488.1"/>
    </source>
</evidence>
<gene>
    <name evidence="2" type="ORF">ACFFJD_01295</name>
</gene>
<comment type="caution">
    <text evidence="2">The sequence shown here is derived from an EMBL/GenBank/DDBJ whole genome shotgun (WGS) entry which is preliminary data.</text>
</comment>
<evidence type="ECO:0000256" key="1">
    <source>
        <dbReference type="SAM" id="Phobius"/>
    </source>
</evidence>
<accession>A0ABV6H3Q4</accession>
<dbReference type="Proteomes" id="UP001589783">
    <property type="component" value="Unassembled WGS sequence"/>
</dbReference>
<dbReference type="RefSeq" id="WP_382359743.1">
    <property type="nucleotide sequence ID" value="NZ_JBHLWV010000005.1"/>
</dbReference>
<keyword evidence="3" id="KW-1185">Reference proteome</keyword>
<sequence length="80" mass="8501">MYVAVVVVIALVLLVLSGILDRMFALALAVPIAFLVGGLGALALGVRTYLRHRSWVGWQGAAWFLLALMLVTLPIAAAAR</sequence>
<dbReference type="EMBL" id="JBHLWV010000005">
    <property type="protein sequence ID" value="MFC0313488.1"/>
    <property type="molecule type" value="Genomic_DNA"/>
</dbReference>
<proteinExistence type="predicted"/>
<protein>
    <recommendedName>
        <fullName evidence="4">Transmembrane protein</fullName>
    </recommendedName>
</protein>